<keyword evidence="1" id="KW-0808">Transferase</keyword>
<dbReference type="GO" id="GO:0030366">
    <property type="term" value="F:molybdopterin synthase activity"/>
    <property type="evidence" value="ECO:0007669"/>
    <property type="project" value="UniProtKB-EC"/>
</dbReference>
<proteinExistence type="predicted"/>
<name>A0A923IX69_9ACTO</name>
<dbReference type="GO" id="GO:0006777">
    <property type="term" value="P:Mo-molybdopterin cofactor biosynthetic process"/>
    <property type="evidence" value="ECO:0007669"/>
    <property type="project" value="InterPro"/>
</dbReference>
<dbReference type="SUPFAM" id="SSF54690">
    <property type="entry name" value="Molybdopterin synthase subunit MoaE"/>
    <property type="match status" value="1"/>
</dbReference>
<organism evidence="1 2">
    <name type="scientific">Schaalia hyovaginalis</name>
    <dbReference type="NCBI Taxonomy" id="29316"/>
    <lineage>
        <taxon>Bacteria</taxon>
        <taxon>Bacillati</taxon>
        <taxon>Actinomycetota</taxon>
        <taxon>Actinomycetes</taxon>
        <taxon>Actinomycetales</taxon>
        <taxon>Actinomycetaceae</taxon>
        <taxon>Schaalia</taxon>
    </lineage>
</organism>
<accession>A0A923IX69</accession>
<dbReference type="Pfam" id="PF02391">
    <property type="entry name" value="MoaE"/>
    <property type="match status" value="1"/>
</dbReference>
<evidence type="ECO:0000313" key="1">
    <source>
        <dbReference type="EMBL" id="MBB6333815.1"/>
    </source>
</evidence>
<dbReference type="InterPro" id="IPR003448">
    <property type="entry name" value="Mopterin_biosynth_MoaE"/>
</dbReference>
<dbReference type="InterPro" id="IPR036563">
    <property type="entry name" value="MoaE_sf"/>
</dbReference>
<dbReference type="EC" id="2.8.1.12" evidence="1"/>
<dbReference type="RefSeq" id="WP_184451483.1">
    <property type="nucleotide sequence ID" value="NZ_JACHMK010000001.1"/>
</dbReference>
<keyword evidence="2" id="KW-1185">Reference proteome</keyword>
<protein>
    <submittedName>
        <fullName evidence="1">Molybdopterin synthase catalytic subunit</fullName>
        <ecNumber evidence="1">2.8.1.12</ecNumber>
    </submittedName>
</protein>
<reference evidence="1" key="1">
    <citation type="submission" date="2020-08" db="EMBL/GenBank/DDBJ databases">
        <title>Sequencing the genomes of 1000 actinobacteria strains.</title>
        <authorList>
            <person name="Klenk H.-P."/>
        </authorList>
    </citation>
    <scope>NUCLEOTIDE SEQUENCE</scope>
    <source>
        <strain evidence="1">DSM 10695</strain>
    </source>
</reference>
<dbReference type="EMBL" id="JACHMK010000001">
    <property type="protein sequence ID" value="MBB6333815.1"/>
    <property type="molecule type" value="Genomic_DNA"/>
</dbReference>
<gene>
    <name evidence="1" type="ORF">HD592_000380</name>
</gene>
<dbReference type="PANTHER" id="PTHR23404">
    <property type="entry name" value="MOLYBDOPTERIN SYNTHASE RELATED"/>
    <property type="match status" value="1"/>
</dbReference>
<dbReference type="Gene3D" id="3.90.1170.40">
    <property type="entry name" value="Molybdopterin biosynthesis MoaE subunit"/>
    <property type="match status" value="1"/>
</dbReference>
<dbReference type="CDD" id="cd00756">
    <property type="entry name" value="MoaE"/>
    <property type="match status" value="1"/>
</dbReference>
<comment type="caution">
    <text evidence="1">The sequence shown here is derived from an EMBL/GenBank/DDBJ whole genome shotgun (WGS) entry which is preliminary data.</text>
</comment>
<evidence type="ECO:0000313" key="2">
    <source>
        <dbReference type="Proteomes" id="UP000617426"/>
    </source>
</evidence>
<dbReference type="AlphaFoldDB" id="A0A923IX69"/>
<sequence length="140" mass="15072">MTHTVRAVITDEPLDAAAICAATRDELCGAVASFVGVVRNHDGGAGVESIDYSAHPLAEETLRVIAESLADRPGVHRIEAWHRVGHLEIGDEAMVVAVGAEHRAQAFGACEALVEEVKARLPIWKKQYRTDGSHEWSGLP</sequence>
<dbReference type="Proteomes" id="UP000617426">
    <property type="component" value="Unassembled WGS sequence"/>
</dbReference>